<gene>
    <name evidence="1" type="ORF">SK128_014428</name>
</gene>
<dbReference type="AlphaFoldDB" id="A0AAN8XHV6"/>
<protein>
    <submittedName>
        <fullName evidence="1">Uncharacterized protein</fullName>
    </submittedName>
</protein>
<proteinExistence type="predicted"/>
<evidence type="ECO:0000313" key="1">
    <source>
        <dbReference type="EMBL" id="KAK7078589.1"/>
    </source>
</evidence>
<name>A0AAN8XHV6_HALRR</name>
<organism evidence="1 2">
    <name type="scientific">Halocaridina rubra</name>
    <name type="common">Hawaiian red shrimp</name>
    <dbReference type="NCBI Taxonomy" id="373956"/>
    <lineage>
        <taxon>Eukaryota</taxon>
        <taxon>Metazoa</taxon>
        <taxon>Ecdysozoa</taxon>
        <taxon>Arthropoda</taxon>
        <taxon>Crustacea</taxon>
        <taxon>Multicrustacea</taxon>
        <taxon>Malacostraca</taxon>
        <taxon>Eumalacostraca</taxon>
        <taxon>Eucarida</taxon>
        <taxon>Decapoda</taxon>
        <taxon>Pleocyemata</taxon>
        <taxon>Caridea</taxon>
        <taxon>Atyoidea</taxon>
        <taxon>Atyidae</taxon>
        <taxon>Halocaridina</taxon>
    </lineage>
</organism>
<sequence length="83" mass="9153">MKSDPDDPKVSFTIPNVARTSVASCHPRLYKGRKGHRVSLFFLEDDDGTMRVVPQAVNDIPMRVKLESRAASVTSSGMQFVSS</sequence>
<evidence type="ECO:0000313" key="2">
    <source>
        <dbReference type="Proteomes" id="UP001381693"/>
    </source>
</evidence>
<comment type="caution">
    <text evidence="1">The sequence shown here is derived from an EMBL/GenBank/DDBJ whole genome shotgun (WGS) entry which is preliminary data.</text>
</comment>
<reference evidence="1 2" key="1">
    <citation type="submission" date="2023-11" db="EMBL/GenBank/DDBJ databases">
        <title>Halocaridina rubra genome assembly.</title>
        <authorList>
            <person name="Smith C."/>
        </authorList>
    </citation>
    <scope>NUCLEOTIDE SEQUENCE [LARGE SCALE GENOMIC DNA]</scope>
    <source>
        <strain evidence="1">EP-1</strain>
        <tissue evidence="1">Whole</tissue>
    </source>
</reference>
<accession>A0AAN8XHV6</accession>
<keyword evidence="2" id="KW-1185">Reference proteome</keyword>
<dbReference type="EMBL" id="JAXCGZ010007751">
    <property type="protein sequence ID" value="KAK7078589.1"/>
    <property type="molecule type" value="Genomic_DNA"/>
</dbReference>
<dbReference type="Proteomes" id="UP001381693">
    <property type="component" value="Unassembled WGS sequence"/>
</dbReference>